<dbReference type="SUPFAM" id="SSF54197">
    <property type="entry name" value="HIT-like"/>
    <property type="match status" value="1"/>
</dbReference>
<dbReference type="PROSITE" id="PS00892">
    <property type="entry name" value="HIT_1"/>
    <property type="match status" value="1"/>
</dbReference>
<protein>
    <submittedName>
        <fullName evidence="2">Bis(5'-nucleosyl)-tetraphosphatase (Asymmetrical)</fullName>
        <ecNumber evidence="2">3.6.1.17</ecNumber>
    </submittedName>
</protein>
<feature type="domain" description="HIT" evidence="1">
    <location>
        <begin position="5"/>
        <end position="114"/>
    </location>
</feature>
<reference evidence="2" key="1">
    <citation type="submission" date="2018-06" db="EMBL/GenBank/DDBJ databases">
        <authorList>
            <person name="Zhirakovskaya E."/>
        </authorList>
    </citation>
    <scope>NUCLEOTIDE SEQUENCE</scope>
</reference>
<dbReference type="EC" id="3.6.1.17" evidence="2"/>
<sequence length="114" mass="12706">MTDCLFCKIRDGEIPGDIVYESDDMLAFRDVNPQAPIHVLIISKKHIPTVNDIEENDEVIMGKLFRTAKLIAEQEGVSDDGYRLVVNCNEKAGQTVFHIHMHLLAGRAMVGLLG</sequence>
<dbReference type="CDD" id="cd01276">
    <property type="entry name" value="PKCI_related"/>
    <property type="match status" value="1"/>
</dbReference>
<dbReference type="PANTHER" id="PTHR23089">
    <property type="entry name" value="HISTIDINE TRIAD HIT PROTEIN"/>
    <property type="match status" value="1"/>
</dbReference>
<dbReference type="Gene3D" id="3.30.428.10">
    <property type="entry name" value="HIT-like"/>
    <property type="match status" value="1"/>
</dbReference>
<dbReference type="InterPro" id="IPR011146">
    <property type="entry name" value="HIT-like"/>
</dbReference>
<name>A0A3B0WNI3_9ZZZZ</name>
<evidence type="ECO:0000313" key="2">
    <source>
        <dbReference type="EMBL" id="VAW52217.1"/>
    </source>
</evidence>
<dbReference type="InterPro" id="IPR001310">
    <property type="entry name" value="Histidine_triad_HIT"/>
</dbReference>
<dbReference type="InterPro" id="IPR019808">
    <property type="entry name" value="Histidine_triad_CS"/>
</dbReference>
<organism evidence="2">
    <name type="scientific">hydrothermal vent metagenome</name>
    <dbReference type="NCBI Taxonomy" id="652676"/>
    <lineage>
        <taxon>unclassified sequences</taxon>
        <taxon>metagenomes</taxon>
        <taxon>ecological metagenomes</taxon>
    </lineage>
</organism>
<accession>A0A3B0WNI3</accession>
<dbReference type="PRINTS" id="PR00332">
    <property type="entry name" value="HISTRIAD"/>
</dbReference>
<dbReference type="Pfam" id="PF01230">
    <property type="entry name" value="HIT"/>
    <property type="match status" value="1"/>
</dbReference>
<gene>
    <name evidence="2" type="ORF">MNBD_GAMMA05-208</name>
</gene>
<dbReference type="AlphaFoldDB" id="A0A3B0WNI3"/>
<dbReference type="GO" id="GO:0004081">
    <property type="term" value="F:bis(5'-nucleosyl)-tetraphosphatase (asymmetrical) activity"/>
    <property type="evidence" value="ECO:0007669"/>
    <property type="project" value="UniProtKB-EC"/>
</dbReference>
<evidence type="ECO:0000259" key="1">
    <source>
        <dbReference type="PROSITE" id="PS51084"/>
    </source>
</evidence>
<dbReference type="PROSITE" id="PS51084">
    <property type="entry name" value="HIT_2"/>
    <property type="match status" value="1"/>
</dbReference>
<dbReference type="EMBL" id="UOFE01000025">
    <property type="protein sequence ID" value="VAW52217.1"/>
    <property type="molecule type" value="Genomic_DNA"/>
</dbReference>
<dbReference type="InterPro" id="IPR036265">
    <property type="entry name" value="HIT-like_sf"/>
</dbReference>
<proteinExistence type="predicted"/>
<keyword evidence="2" id="KW-0378">Hydrolase</keyword>